<reference evidence="1 2" key="1">
    <citation type="journal article" date="2015" name="Stand. Genomic Sci.">
        <title>Genomic Encyclopedia of Bacterial and Archaeal Type Strains, Phase III: the genomes of soil and plant-associated and newly described type strains.</title>
        <authorList>
            <person name="Whitman W.B."/>
            <person name="Woyke T."/>
            <person name="Klenk H.P."/>
            <person name="Zhou Y."/>
            <person name="Lilburn T.G."/>
            <person name="Beck B.J."/>
            <person name="De Vos P."/>
            <person name="Vandamme P."/>
            <person name="Eisen J.A."/>
            <person name="Garrity G."/>
            <person name="Hugenholtz P."/>
            <person name="Kyrpides N.C."/>
        </authorList>
    </citation>
    <scope>NUCLEOTIDE SEQUENCE [LARGE SCALE GENOMIC DNA]</scope>
    <source>
        <strain evidence="1 2">DSM 64</strain>
    </source>
</reference>
<evidence type="ECO:0000313" key="1">
    <source>
        <dbReference type="EMBL" id="TWG39954.1"/>
    </source>
</evidence>
<dbReference type="PANTHER" id="PTHR30632">
    <property type="entry name" value="MOLYBDATE-BINDING PERIPLASMIC PROTEIN"/>
    <property type="match status" value="1"/>
</dbReference>
<sequence length="230" mass="23130">MTQTVIRGISSMATRQVLADLVAGFAQQSGTQAAIESVGGVDAAKRVAAGEAFDVVILASDAIDKLLAAGHLVPGSKVDWVHSGVAVAVPAGAPLPDLSSEDAVRQAVLAAPSISLSTGPSGVALAKLFERWGIADQIAPRMVQAPPGVPVGSLVAKGEVALGFQQLSELLHVQGIQIVGPLPPAIQITTTFSAGVGVHSQQADAARALLAYLASPAAADAKQKQGMTPA</sequence>
<gene>
    <name evidence="1" type="ORF">ATF69_1826</name>
</gene>
<dbReference type="Gene3D" id="3.40.190.10">
    <property type="entry name" value="Periplasmic binding protein-like II"/>
    <property type="match status" value="2"/>
</dbReference>
<dbReference type="AlphaFoldDB" id="A0A561XV23"/>
<dbReference type="Proteomes" id="UP000321485">
    <property type="component" value="Unassembled WGS sequence"/>
</dbReference>
<dbReference type="EMBL" id="VJWE01000011">
    <property type="protein sequence ID" value="TWG39954.1"/>
    <property type="molecule type" value="Genomic_DNA"/>
</dbReference>
<organism evidence="1 2">
    <name type="scientific">Acidovorax delafieldii</name>
    <name type="common">Pseudomonas delafieldii</name>
    <dbReference type="NCBI Taxonomy" id="47920"/>
    <lineage>
        <taxon>Bacteria</taxon>
        <taxon>Pseudomonadati</taxon>
        <taxon>Pseudomonadota</taxon>
        <taxon>Betaproteobacteria</taxon>
        <taxon>Burkholderiales</taxon>
        <taxon>Comamonadaceae</taxon>
        <taxon>Acidovorax</taxon>
    </lineage>
</organism>
<dbReference type="RefSeq" id="WP_146870661.1">
    <property type="nucleotide sequence ID" value="NZ_VJWE01000011.1"/>
</dbReference>
<dbReference type="PANTHER" id="PTHR30632:SF11">
    <property type="entry name" value="BLR4797 PROTEIN"/>
    <property type="match status" value="1"/>
</dbReference>
<name>A0A561XV23_ACIDE</name>
<dbReference type="Pfam" id="PF13531">
    <property type="entry name" value="SBP_bac_11"/>
    <property type="match status" value="1"/>
</dbReference>
<dbReference type="InterPro" id="IPR050682">
    <property type="entry name" value="ModA/WtpA"/>
</dbReference>
<proteinExistence type="predicted"/>
<dbReference type="SUPFAM" id="SSF53850">
    <property type="entry name" value="Periplasmic binding protein-like II"/>
    <property type="match status" value="1"/>
</dbReference>
<dbReference type="GO" id="GO:0015689">
    <property type="term" value="P:molybdate ion transport"/>
    <property type="evidence" value="ECO:0007669"/>
    <property type="project" value="TreeGrafter"/>
</dbReference>
<evidence type="ECO:0000313" key="2">
    <source>
        <dbReference type="Proteomes" id="UP000321485"/>
    </source>
</evidence>
<dbReference type="GeneID" id="51110893"/>
<accession>A0A561XV23</accession>
<comment type="caution">
    <text evidence="1">The sequence shown here is derived from an EMBL/GenBank/DDBJ whole genome shotgun (WGS) entry which is preliminary data.</text>
</comment>
<dbReference type="GO" id="GO:0030973">
    <property type="term" value="F:molybdate ion binding"/>
    <property type="evidence" value="ECO:0007669"/>
    <property type="project" value="TreeGrafter"/>
</dbReference>
<protein>
    <submittedName>
        <fullName evidence="1">Molybdate transport system substrate-binding protein</fullName>
    </submittedName>
</protein>